<keyword evidence="8" id="KW-0934">Plastid</keyword>
<keyword evidence="15" id="KW-0809">Transit peptide</keyword>
<keyword evidence="25" id="KW-1185">Reference proteome</keyword>
<keyword evidence="9 20" id="KW-0808">Transferase</keyword>
<dbReference type="SUPFAM" id="SSF50800">
    <property type="entry name" value="PK beta-barrel domain-like"/>
    <property type="match status" value="1"/>
</dbReference>
<evidence type="ECO:0000256" key="21">
    <source>
        <dbReference type="SAM" id="MobiDB-lite"/>
    </source>
</evidence>
<dbReference type="NCBIfam" id="TIGR01064">
    <property type="entry name" value="pyruv_kin"/>
    <property type="match status" value="1"/>
</dbReference>
<evidence type="ECO:0000256" key="6">
    <source>
        <dbReference type="ARBA" id="ARBA00012142"/>
    </source>
</evidence>
<dbReference type="EC" id="2.7.1.40" evidence="6 20"/>
<comment type="subcellular location">
    <subcellularLocation>
        <location evidence="3">Plastid</location>
        <location evidence="3">Chloroplast</location>
    </subcellularLocation>
</comment>
<evidence type="ECO:0000256" key="12">
    <source>
        <dbReference type="ARBA" id="ARBA00022777"/>
    </source>
</evidence>
<dbReference type="PROSITE" id="PS00110">
    <property type="entry name" value="PYRUVATE_KINASE"/>
    <property type="match status" value="1"/>
</dbReference>
<evidence type="ECO:0000256" key="14">
    <source>
        <dbReference type="ARBA" id="ARBA00022842"/>
    </source>
</evidence>
<evidence type="ECO:0000256" key="9">
    <source>
        <dbReference type="ARBA" id="ARBA00022679"/>
    </source>
</evidence>
<reference evidence="24 25" key="1">
    <citation type="submission" date="2024-01" db="EMBL/GenBank/DDBJ databases">
        <title>Genome assemblies of Stephania.</title>
        <authorList>
            <person name="Yang L."/>
        </authorList>
    </citation>
    <scope>NUCLEOTIDE SEQUENCE [LARGE SCALE GENOMIC DNA]</scope>
    <source>
        <strain evidence="24">QJT</strain>
        <tissue evidence="24">Leaf</tissue>
    </source>
</reference>
<dbReference type="GO" id="GO:0004743">
    <property type="term" value="F:pyruvate kinase activity"/>
    <property type="evidence" value="ECO:0007669"/>
    <property type="project" value="UniProtKB-EC"/>
</dbReference>
<evidence type="ECO:0000256" key="8">
    <source>
        <dbReference type="ARBA" id="ARBA00022640"/>
    </source>
</evidence>
<dbReference type="GO" id="GO:0016301">
    <property type="term" value="F:kinase activity"/>
    <property type="evidence" value="ECO:0007669"/>
    <property type="project" value="UniProtKB-KW"/>
</dbReference>
<name>A0AAP0K238_9MAGN</name>
<dbReference type="FunFam" id="3.40.1380.20:FF:000008">
    <property type="entry name" value="Pyruvate kinase"/>
    <property type="match status" value="1"/>
</dbReference>
<dbReference type="FunFam" id="3.20.20.60:FF:000025">
    <property type="entry name" value="Pyruvate kinase"/>
    <property type="match status" value="1"/>
</dbReference>
<keyword evidence="10" id="KW-0479">Metal-binding</keyword>
<dbReference type="GO" id="GO:0009570">
    <property type="term" value="C:chloroplast stroma"/>
    <property type="evidence" value="ECO:0007669"/>
    <property type="project" value="UniProtKB-ARBA"/>
</dbReference>
<dbReference type="InterPro" id="IPR040442">
    <property type="entry name" value="Pyrv_kinase-like_dom_sf"/>
</dbReference>
<comment type="caution">
    <text evidence="24">The sequence shown here is derived from an EMBL/GenBank/DDBJ whole genome shotgun (WGS) entry which is preliminary data.</text>
</comment>
<comment type="pathway">
    <text evidence="4 20">Carbohydrate degradation; glycolysis; pyruvate from D-glyceraldehyde 3-phosphate: step 5/5.</text>
</comment>
<dbReference type="Pfam" id="PF02887">
    <property type="entry name" value="PK_C"/>
    <property type="match status" value="1"/>
</dbReference>
<evidence type="ECO:0000256" key="11">
    <source>
        <dbReference type="ARBA" id="ARBA00022741"/>
    </source>
</evidence>
<evidence type="ECO:0000313" key="24">
    <source>
        <dbReference type="EMBL" id="KAK9144436.1"/>
    </source>
</evidence>
<evidence type="ECO:0000256" key="17">
    <source>
        <dbReference type="ARBA" id="ARBA00023152"/>
    </source>
</evidence>
<feature type="compositionally biased region" description="Low complexity" evidence="21">
    <location>
        <begin position="1"/>
        <end position="16"/>
    </location>
</feature>
<dbReference type="Proteomes" id="UP001417504">
    <property type="component" value="Unassembled WGS sequence"/>
</dbReference>
<evidence type="ECO:0000259" key="23">
    <source>
        <dbReference type="Pfam" id="PF02887"/>
    </source>
</evidence>
<dbReference type="PANTHER" id="PTHR11817">
    <property type="entry name" value="PYRUVATE KINASE"/>
    <property type="match status" value="1"/>
</dbReference>
<evidence type="ECO:0000256" key="1">
    <source>
        <dbReference type="ARBA" id="ARBA00001946"/>
    </source>
</evidence>
<feature type="region of interest" description="Disordered" evidence="21">
    <location>
        <begin position="1"/>
        <end position="24"/>
    </location>
</feature>
<dbReference type="InterPro" id="IPR011037">
    <property type="entry name" value="Pyrv_Knase-like_insert_dom_sf"/>
</dbReference>
<evidence type="ECO:0000259" key="22">
    <source>
        <dbReference type="Pfam" id="PF00224"/>
    </source>
</evidence>
<dbReference type="AlphaFoldDB" id="A0AAP0K238"/>
<evidence type="ECO:0000256" key="20">
    <source>
        <dbReference type="RuleBase" id="RU000504"/>
    </source>
</evidence>
<dbReference type="Pfam" id="PF00224">
    <property type="entry name" value="PK"/>
    <property type="match status" value="1"/>
</dbReference>
<organism evidence="24 25">
    <name type="scientific">Stephania japonica</name>
    <dbReference type="NCBI Taxonomy" id="461633"/>
    <lineage>
        <taxon>Eukaryota</taxon>
        <taxon>Viridiplantae</taxon>
        <taxon>Streptophyta</taxon>
        <taxon>Embryophyta</taxon>
        <taxon>Tracheophyta</taxon>
        <taxon>Spermatophyta</taxon>
        <taxon>Magnoliopsida</taxon>
        <taxon>Ranunculales</taxon>
        <taxon>Menispermaceae</taxon>
        <taxon>Menispermoideae</taxon>
        <taxon>Cissampelideae</taxon>
        <taxon>Stephania</taxon>
    </lineage>
</organism>
<comment type="cofactor">
    <cofactor evidence="1">
        <name>Mg(2+)</name>
        <dbReference type="ChEBI" id="CHEBI:18420"/>
    </cofactor>
</comment>
<dbReference type="GO" id="GO:0005524">
    <property type="term" value="F:ATP binding"/>
    <property type="evidence" value="ECO:0007669"/>
    <property type="project" value="UniProtKB-KW"/>
</dbReference>
<sequence>MAAAEAGLVGGAAAMAKSERGSERERRLWRRRSCWVGDDRRRGGGGGGGGGGCCVVRAMRITERSSRRRSSGSVNGAAAIDLDKQGHSYEVLSDANSNEDTIEHSNTRRKTKIVCTIGPSTSTREMIWKLAEEGMNVARLNMSHGDHASHKRTIDLVREYNAQFEDKVIAIMLDTKGPEVRSGDVPQPILLREGQEFNFTIKRGVSSENTVSVNYDGFINDVEVGDIILVDGGMMSLAVRSKTEDLVKCEVIDGGELKSRRHLNVRGKSANLPSITEKDWEDIKFGVGNKVDFYALSFVKDASVVYELKDFLKSCNADIDVIVKIESADSIPNLQPIISASDGAMVARGDLGAELPIEEVPLLQEEIIRRCRSMHKPVIVATNMLESMINHPTPTRAEVSDIAIAVREGADAIMLSGETAHGKYPLKAVRVMHTVALKTESSLPSGITSPSQSTININHMSTMFAFHATTMANTLGTSIIVFTRTGSMAILLSHYRPSATIFAFTNEERIKQRLALYHGVMPIYMHFSDDVEETFSRALNLLQKKSLVKEGEHVTLVQSGAQPIWRRESTHHIQVRKVLG</sequence>
<dbReference type="PRINTS" id="PR01050">
    <property type="entry name" value="PYRUVTKNASE"/>
</dbReference>
<evidence type="ECO:0000256" key="10">
    <source>
        <dbReference type="ARBA" id="ARBA00022723"/>
    </source>
</evidence>
<evidence type="ECO:0000256" key="7">
    <source>
        <dbReference type="ARBA" id="ARBA00022528"/>
    </source>
</evidence>
<evidence type="ECO:0000256" key="15">
    <source>
        <dbReference type="ARBA" id="ARBA00022946"/>
    </source>
</evidence>
<evidence type="ECO:0000256" key="2">
    <source>
        <dbReference type="ARBA" id="ARBA00001958"/>
    </source>
</evidence>
<keyword evidence="12 20" id="KW-0418">Kinase</keyword>
<dbReference type="GO" id="GO:0030955">
    <property type="term" value="F:potassium ion binding"/>
    <property type="evidence" value="ECO:0007669"/>
    <property type="project" value="InterPro"/>
</dbReference>
<evidence type="ECO:0000256" key="19">
    <source>
        <dbReference type="ARBA" id="ARBA00048152"/>
    </source>
</evidence>
<dbReference type="Gene3D" id="3.40.1380.20">
    <property type="entry name" value="Pyruvate kinase, C-terminal domain"/>
    <property type="match status" value="1"/>
</dbReference>
<feature type="domain" description="Pyruvate kinase barrel" evidence="22">
    <location>
        <begin position="109"/>
        <end position="429"/>
    </location>
</feature>
<comment type="similarity">
    <text evidence="5 20">Belongs to the pyruvate kinase family.</text>
</comment>
<keyword evidence="18" id="KW-0670">Pyruvate</keyword>
<comment type="cofactor">
    <cofactor evidence="2">
        <name>K(+)</name>
        <dbReference type="ChEBI" id="CHEBI:29103"/>
    </cofactor>
</comment>
<keyword evidence="14 20" id="KW-0460">Magnesium</keyword>
<keyword evidence="13" id="KW-0067">ATP-binding</keyword>
<evidence type="ECO:0000256" key="18">
    <source>
        <dbReference type="ARBA" id="ARBA00023317"/>
    </source>
</evidence>
<evidence type="ECO:0000256" key="5">
    <source>
        <dbReference type="ARBA" id="ARBA00008663"/>
    </source>
</evidence>
<dbReference type="GO" id="GO:0000287">
    <property type="term" value="F:magnesium ion binding"/>
    <property type="evidence" value="ECO:0007669"/>
    <property type="project" value="InterPro"/>
</dbReference>
<dbReference type="InterPro" id="IPR036918">
    <property type="entry name" value="Pyrv_Knase_C_sf"/>
</dbReference>
<keyword evidence="11" id="KW-0547">Nucleotide-binding</keyword>
<evidence type="ECO:0000256" key="3">
    <source>
        <dbReference type="ARBA" id="ARBA00004229"/>
    </source>
</evidence>
<evidence type="ECO:0000256" key="16">
    <source>
        <dbReference type="ARBA" id="ARBA00022958"/>
    </source>
</evidence>
<dbReference type="Gene3D" id="2.40.33.10">
    <property type="entry name" value="PK beta-barrel domain-like"/>
    <property type="match status" value="1"/>
</dbReference>
<comment type="catalytic activity">
    <reaction evidence="19 20">
        <text>pyruvate + ATP = phosphoenolpyruvate + ADP + H(+)</text>
        <dbReference type="Rhea" id="RHEA:18157"/>
        <dbReference type="ChEBI" id="CHEBI:15361"/>
        <dbReference type="ChEBI" id="CHEBI:15378"/>
        <dbReference type="ChEBI" id="CHEBI:30616"/>
        <dbReference type="ChEBI" id="CHEBI:58702"/>
        <dbReference type="ChEBI" id="CHEBI:456216"/>
        <dbReference type="EC" id="2.7.1.40"/>
    </reaction>
</comment>
<dbReference type="NCBIfam" id="NF004491">
    <property type="entry name" value="PRK05826.1"/>
    <property type="match status" value="1"/>
</dbReference>
<keyword evidence="16" id="KW-0630">Potassium</keyword>
<dbReference type="InterPro" id="IPR015806">
    <property type="entry name" value="Pyrv_Knase_insert_dom_sf"/>
</dbReference>
<dbReference type="SUPFAM" id="SSF52935">
    <property type="entry name" value="PK C-terminal domain-like"/>
    <property type="match status" value="1"/>
</dbReference>
<keyword evidence="17 20" id="KW-0324">Glycolysis</keyword>
<accession>A0AAP0K238</accession>
<evidence type="ECO:0000256" key="4">
    <source>
        <dbReference type="ARBA" id="ARBA00004997"/>
    </source>
</evidence>
<feature type="domain" description="Pyruvate kinase C-terminal" evidence="23">
    <location>
        <begin position="467"/>
        <end position="558"/>
    </location>
</feature>
<protein>
    <recommendedName>
        <fullName evidence="6 20">Pyruvate kinase</fullName>
        <ecNumber evidence="6 20">2.7.1.40</ecNumber>
    </recommendedName>
</protein>
<evidence type="ECO:0000313" key="25">
    <source>
        <dbReference type="Proteomes" id="UP001417504"/>
    </source>
</evidence>
<dbReference type="NCBIfam" id="NF004978">
    <property type="entry name" value="PRK06354.1"/>
    <property type="match status" value="1"/>
</dbReference>
<dbReference type="InterPro" id="IPR015795">
    <property type="entry name" value="Pyrv_Knase_C"/>
</dbReference>
<dbReference type="InterPro" id="IPR018209">
    <property type="entry name" value="Pyrv_Knase_AS"/>
</dbReference>
<gene>
    <name evidence="24" type="ORF">Sjap_004339</name>
</gene>
<dbReference type="FunFam" id="2.40.33.10:FF:000003">
    <property type="entry name" value="Pyruvate kinase"/>
    <property type="match status" value="1"/>
</dbReference>
<dbReference type="InterPro" id="IPR015813">
    <property type="entry name" value="Pyrv/PenolPyrv_kinase-like_dom"/>
</dbReference>
<evidence type="ECO:0000256" key="13">
    <source>
        <dbReference type="ARBA" id="ARBA00022840"/>
    </source>
</evidence>
<dbReference type="Gene3D" id="3.20.20.60">
    <property type="entry name" value="Phosphoenolpyruvate-binding domains"/>
    <property type="match status" value="1"/>
</dbReference>
<proteinExistence type="inferred from homology"/>
<dbReference type="InterPro" id="IPR015793">
    <property type="entry name" value="Pyrv_Knase_brl"/>
</dbReference>
<dbReference type="EMBL" id="JBBNAE010000002">
    <property type="protein sequence ID" value="KAK9144436.1"/>
    <property type="molecule type" value="Genomic_DNA"/>
</dbReference>
<dbReference type="SUPFAM" id="SSF51621">
    <property type="entry name" value="Phosphoenolpyruvate/pyruvate domain"/>
    <property type="match status" value="1"/>
</dbReference>
<keyword evidence="7" id="KW-0150">Chloroplast</keyword>
<dbReference type="InterPro" id="IPR001697">
    <property type="entry name" value="Pyr_Knase"/>
</dbReference>